<evidence type="ECO:0000256" key="1">
    <source>
        <dbReference type="SAM" id="MobiDB-lite"/>
    </source>
</evidence>
<reference evidence="2 3" key="1">
    <citation type="journal article" date="2023" name="Antonie Van Leeuwenhoek">
        <title>Mesoterricola silvestris gen. nov., sp. nov., Mesoterricola sediminis sp. nov., Geothrix oryzae sp. nov., Geothrix edaphica sp. nov., Geothrix rubra sp. nov., and Geothrix limicola sp. nov., six novel members of Acidobacteriota isolated from soils.</title>
        <authorList>
            <person name="Itoh H."/>
            <person name="Sugisawa Y."/>
            <person name="Mise K."/>
            <person name="Xu Z."/>
            <person name="Kuniyasu M."/>
            <person name="Ushijima N."/>
            <person name="Kawano K."/>
            <person name="Kobayashi E."/>
            <person name="Shiratori Y."/>
            <person name="Masuda Y."/>
            <person name="Senoo K."/>
        </authorList>
    </citation>
    <scope>NUCLEOTIDE SEQUENCE [LARGE SCALE GENOMIC DNA]</scope>
    <source>
        <strain evidence="2 3">Red803</strain>
    </source>
</reference>
<evidence type="ECO:0000313" key="2">
    <source>
        <dbReference type="EMBL" id="GLH68808.1"/>
    </source>
</evidence>
<dbReference type="EMBL" id="BSDD01000001">
    <property type="protein sequence ID" value="GLH68808.1"/>
    <property type="molecule type" value="Genomic_DNA"/>
</dbReference>
<feature type="compositionally biased region" description="Basic and acidic residues" evidence="1">
    <location>
        <begin position="27"/>
        <end position="44"/>
    </location>
</feature>
<comment type="caution">
    <text evidence="2">The sequence shown here is derived from an EMBL/GenBank/DDBJ whole genome shotgun (WGS) entry which is preliminary data.</text>
</comment>
<evidence type="ECO:0000313" key="3">
    <source>
        <dbReference type="Proteomes" id="UP001165089"/>
    </source>
</evidence>
<sequence length="61" mass="6397">MATIQPTSNAAYIPPVKPAATAQKPAPRAEETREPAREAQREARNPAAEGSEVGGRLDVTA</sequence>
<feature type="compositionally biased region" description="Polar residues" evidence="1">
    <location>
        <begin position="1"/>
        <end position="10"/>
    </location>
</feature>
<dbReference type="RefSeq" id="WP_285722413.1">
    <property type="nucleotide sequence ID" value="NZ_BSDD01000001.1"/>
</dbReference>
<keyword evidence="3" id="KW-1185">Reference proteome</keyword>
<gene>
    <name evidence="2" type="ORF">GETHPA_03410</name>
</gene>
<proteinExistence type="predicted"/>
<name>A0ABQ5Q2I8_9BACT</name>
<organism evidence="2 3">
    <name type="scientific">Geothrix rubra</name>
    <dbReference type="NCBI Taxonomy" id="2927977"/>
    <lineage>
        <taxon>Bacteria</taxon>
        <taxon>Pseudomonadati</taxon>
        <taxon>Acidobacteriota</taxon>
        <taxon>Holophagae</taxon>
        <taxon>Holophagales</taxon>
        <taxon>Holophagaceae</taxon>
        <taxon>Geothrix</taxon>
    </lineage>
</organism>
<accession>A0ABQ5Q2I8</accession>
<feature type="region of interest" description="Disordered" evidence="1">
    <location>
        <begin position="1"/>
        <end position="61"/>
    </location>
</feature>
<protein>
    <submittedName>
        <fullName evidence="2">Uncharacterized protein</fullName>
    </submittedName>
</protein>
<dbReference type="Proteomes" id="UP001165089">
    <property type="component" value="Unassembled WGS sequence"/>
</dbReference>